<organism evidence="2 3">
    <name type="scientific">Paraliobacillus ryukyuensis</name>
    <dbReference type="NCBI Taxonomy" id="200904"/>
    <lineage>
        <taxon>Bacteria</taxon>
        <taxon>Bacillati</taxon>
        <taxon>Bacillota</taxon>
        <taxon>Bacilli</taxon>
        <taxon>Bacillales</taxon>
        <taxon>Bacillaceae</taxon>
        <taxon>Paraliobacillus</taxon>
    </lineage>
</organism>
<proteinExistence type="predicted"/>
<gene>
    <name evidence="2" type="ORF">DES48_10518</name>
</gene>
<dbReference type="OrthoDB" id="2706316at2"/>
<feature type="compositionally biased region" description="Polar residues" evidence="1">
    <location>
        <begin position="56"/>
        <end position="65"/>
    </location>
</feature>
<dbReference type="Proteomes" id="UP000252254">
    <property type="component" value="Unassembled WGS sequence"/>
</dbReference>
<feature type="compositionally biased region" description="Basic and acidic residues" evidence="1">
    <location>
        <begin position="46"/>
        <end position="55"/>
    </location>
</feature>
<dbReference type="AlphaFoldDB" id="A0A366E8T6"/>
<reference evidence="2 3" key="1">
    <citation type="submission" date="2018-06" db="EMBL/GenBank/DDBJ databases">
        <title>Genomic Encyclopedia of Type Strains, Phase IV (KMG-IV): sequencing the most valuable type-strain genomes for metagenomic binning, comparative biology and taxonomic classification.</title>
        <authorList>
            <person name="Goeker M."/>
        </authorList>
    </citation>
    <scope>NUCLEOTIDE SEQUENCE [LARGE SCALE GENOMIC DNA]</scope>
    <source>
        <strain evidence="2 3">DSM 15140</strain>
    </source>
</reference>
<dbReference type="STRING" id="200904.GCA_900168775_01278"/>
<evidence type="ECO:0000313" key="3">
    <source>
        <dbReference type="Proteomes" id="UP000252254"/>
    </source>
</evidence>
<sequence>MGYVLPVDNYQYQQYQNRVTQPERDPYPIEQLYPIQLDMSYQEELEKQQMEHTELSKQVQQNTAPILSPPRMSVEANMIYAELTGVGQYINELI</sequence>
<evidence type="ECO:0000256" key="1">
    <source>
        <dbReference type="SAM" id="MobiDB-lite"/>
    </source>
</evidence>
<dbReference type="EMBL" id="QNRI01000005">
    <property type="protein sequence ID" value="RBO98169.1"/>
    <property type="molecule type" value="Genomic_DNA"/>
</dbReference>
<keyword evidence="3" id="KW-1185">Reference proteome</keyword>
<feature type="region of interest" description="Disordered" evidence="1">
    <location>
        <begin position="46"/>
        <end position="68"/>
    </location>
</feature>
<name>A0A366E8T6_9BACI</name>
<dbReference type="RefSeq" id="WP_113868552.1">
    <property type="nucleotide sequence ID" value="NZ_BAABQN010000005.1"/>
</dbReference>
<accession>A0A366E8T6</accession>
<protein>
    <submittedName>
        <fullName evidence="2">Uncharacterized protein</fullName>
    </submittedName>
</protein>
<evidence type="ECO:0000313" key="2">
    <source>
        <dbReference type="EMBL" id="RBO98169.1"/>
    </source>
</evidence>
<comment type="caution">
    <text evidence="2">The sequence shown here is derived from an EMBL/GenBank/DDBJ whole genome shotgun (WGS) entry which is preliminary data.</text>
</comment>